<feature type="chain" id="PRO_5038084271" description="Outer membrane protein beta-barrel domain-containing protein" evidence="2">
    <location>
        <begin position="22"/>
        <end position="243"/>
    </location>
</feature>
<evidence type="ECO:0000256" key="2">
    <source>
        <dbReference type="SAM" id="SignalP"/>
    </source>
</evidence>
<feature type="signal peptide" evidence="2">
    <location>
        <begin position="1"/>
        <end position="21"/>
    </location>
</feature>
<proteinExistence type="predicted"/>
<evidence type="ECO:0000313" key="3">
    <source>
        <dbReference type="EMBL" id="MBD2770193.1"/>
    </source>
</evidence>
<comment type="caution">
    <text evidence="3">The sequence shown here is derived from an EMBL/GenBank/DDBJ whole genome shotgun (WGS) entry which is preliminary data.</text>
</comment>
<gene>
    <name evidence="3" type="ORF">IC235_20095</name>
</gene>
<feature type="compositionally biased region" description="Low complexity" evidence="1">
    <location>
        <begin position="42"/>
        <end position="56"/>
    </location>
</feature>
<keyword evidence="4" id="KW-1185">Reference proteome</keyword>
<evidence type="ECO:0000313" key="4">
    <source>
        <dbReference type="Proteomes" id="UP000612233"/>
    </source>
</evidence>
<protein>
    <recommendedName>
        <fullName evidence="5">Outer membrane protein beta-barrel domain-containing protein</fullName>
    </recommendedName>
</protein>
<dbReference type="Proteomes" id="UP000612233">
    <property type="component" value="Unassembled WGS sequence"/>
</dbReference>
<dbReference type="SUPFAM" id="SSF56925">
    <property type="entry name" value="OMPA-like"/>
    <property type="match status" value="1"/>
</dbReference>
<sequence>MKKYFCSLLALTSLAALPLAAAQAQTTRKPAAKPAAKPPVKPAAKPAAPPTGTAAPAPAPRPAPAPAPAARPNSVAAGGGTFEVGTNVVNLGIGLGNRYSYGVGFLGGSTSVGPAISLSYERGIMPLGPGVLGVGGFVGYQGATYSFIGDKWKYTDVTIMVRGAFHYPVLPQLDAYGGLGLGLRHAGVSFEGSSFYNTGTASANELASGLFAGGRYFFSENIGAFAELGYDQTYLKAGLTAKF</sequence>
<evidence type="ECO:0000256" key="1">
    <source>
        <dbReference type="SAM" id="MobiDB-lite"/>
    </source>
</evidence>
<reference evidence="3" key="1">
    <citation type="submission" date="2020-09" db="EMBL/GenBank/DDBJ databases">
        <authorList>
            <person name="Kim M.K."/>
        </authorList>
    </citation>
    <scope>NUCLEOTIDE SEQUENCE</scope>
    <source>
        <strain evidence="3">BT664</strain>
    </source>
</reference>
<keyword evidence="2" id="KW-0732">Signal</keyword>
<dbReference type="InterPro" id="IPR011250">
    <property type="entry name" value="OMP/PagP_B-barrel"/>
</dbReference>
<feature type="region of interest" description="Disordered" evidence="1">
    <location>
        <begin position="28"/>
        <end position="72"/>
    </location>
</feature>
<name>A0A927BHK7_9BACT</name>
<accession>A0A927BHK7</accession>
<dbReference type="AlphaFoldDB" id="A0A927BHK7"/>
<feature type="compositionally biased region" description="Pro residues" evidence="1">
    <location>
        <begin position="57"/>
        <end position="69"/>
    </location>
</feature>
<dbReference type="EMBL" id="JACXAD010000030">
    <property type="protein sequence ID" value="MBD2770193.1"/>
    <property type="molecule type" value="Genomic_DNA"/>
</dbReference>
<dbReference type="RefSeq" id="WP_191007004.1">
    <property type="nucleotide sequence ID" value="NZ_JACXAD010000030.1"/>
</dbReference>
<evidence type="ECO:0008006" key="5">
    <source>
        <dbReference type="Google" id="ProtNLM"/>
    </source>
</evidence>
<organism evidence="3 4">
    <name type="scientific">Hymenobacter montanus</name>
    <dbReference type="NCBI Taxonomy" id="2771359"/>
    <lineage>
        <taxon>Bacteria</taxon>
        <taxon>Pseudomonadati</taxon>
        <taxon>Bacteroidota</taxon>
        <taxon>Cytophagia</taxon>
        <taxon>Cytophagales</taxon>
        <taxon>Hymenobacteraceae</taxon>
        <taxon>Hymenobacter</taxon>
    </lineage>
</organism>